<protein>
    <recommendedName>
        <fullName evidence="6">Xylanolytic transcriptional activator regulatory domain-containing protein</fullName>
    </recommendedName>
</protein>
<keyword evidence="4" id="KW-0804">Transcription</keyword>
<evidence type="ECO:0000313" key="8">
    <source>
        <dbReference type="Proteomes" id="UP000801428"/>
    </source>
</evidence>
<evidence type="ECO:0000256" key="3">
    <source>
        <dbReference type="ARBA" id="ARBA00023015"/>
    </source>
</evidence>
<keyword evidence="2" id="KW-0862">Zinc</keyword>
<feature type="domain" description="Xylanolytic transcriptional activator regulatory" evidence="6">
    <location>
        <begin position="1"/>
        <end position="175"/>
    </location>
</feature>
<dbReference type="AlphaFoldDB" id="A0A9P4W9E0"/>
<comment type="caution">
    <text evidence="7">The sequence shown here is derived from an EMBL/GenBank/DDBJ whole genome shotgun (WGS) entry which is preliminary data.</text>
</comment>
<organism evidence="7 8">
    <name type="scientific">Curvularia kusanoi</name>
    <name type="common">Cochliobolus kusanoi</name>
    <dbReference type="NCBI Taxonomy" id="90978"/>
    <lineage>
        <taxon>Eukaryota</taxon>
        <taxon>Fungi</taxon>
        <taxon>Dikarya</taxon>
        <taxon>Ascomycota</taxon>
        <taxon>Pezizomycotina</taxon>
        <taxon>Dothideomycetes</taxon>
        <taxon>Pleosporomycetidae</taxon>
        <taxon>Pleosporales</taxon>
        <taxon>Pleosporineae</taxon>
        <taxon>Pleosporaceae</taxon>
        <taxon>Curvularia</taxon>
    </lineage>
</organism>
<evidence type="ECO:0000256" key="4">
    <source>
        <dbReference type="ARBA" id="ARBA00023163"/>
    </source>
</evidence>
<dbReference type="EMBL" id="SWKU01000005">
    <property type="protein sequence ID" value="KAF3006876.1"/>
    <property type="molecule type" value="Genomic_DNA"/>
</dbReference>
<gene>
    <name evidence="7" type="ORF">E8E13_010932</name>
</gene>
<reference evidence="7" key="1">
    <citation type="submission" date="2019-04" db="EMBL/GenBank/DDBJ databases">
        <title>Sequencing of skin fungus with MAO and IRED activity.</title>
        <authorList>
            <person name="Marsaioli A.J."/>
            <person name="Bonatto J.M.C."/>
            <person name="Reis Junior O."/>
        </authorList>
    </citation>
    <scope>NUCLEOTIDE SEQUENCE</scope>
    <source>
        <strain evidence="7">30M1</strain>
    </source>
</reference>
<evidence type="ECO:0000256" key="5">
    <source>
        <dbReference type="ARBA" id="ARBA00023242"/>
    </source>
</evidence>
<keyword evidence="3" id="KW-0805">Transcription regulation</keyword>
<proteinExistence type="predicted"/>
<dbReference type="GO" id="GO:0008270">
    <property type="term" value="F:zinc ion binding"/>
    <property type="evidence" value="ECO:0007669"/>
    <property type="project" value="InterPro"/>
</dbReference>
<keyword evidence="5" id="KW-0539">Nucleus</keyword>
<accession>A0A9P4W9E0</accession>
<dbReference type="InterPro" id="IPR007219">
    <property type="entry name" value="XnlR_reg_dom"/>
</dbReference>
<evidence type="ECO:0000259" key="6">
    <source>
        <dbReference type="Pfam" id="PF04082"/>
    </source>
</evidence>
<evidence type="ECO:0000313" key="7">
    <source>
        <dbReference type="EMBL" id="KAF3006876.1"/>
    </source>
</evidence>
<sequence>MACIGAMLSDDSFEADLSGSLSSLCIPMMNWLGVSDSNNYRDIFYLNALCLHQIYSLGSGCRQLYQSADRSRGVLIGSLRGMGLLTSHLNLEASSPDSISPAPMESSIIHGEWLAWVDREREKRTTWASFEYDCSLCTLTSRRGAVDLGELPQDLPCSETLWDAPSSSAWAALRTRLGSKAMGARWSEVISTALNGERPVENASAWSKRLCAQVIGRLLWDLKQLETISLRNCFDLPSLCTAQEKPKLSLLLGLDHLFESLRQPATTADLISYNITGLLCHYSHLYSAKDVLDYTLFIVRNTLERSSRSDENVKRAEQKLRTVFTTDQKESRRLLWHAAQIVAIANEYLVSAPCEILRLFMAHVFIIAFAKYFPEPKNGSSQISTTALDRYQSVESHAIKNWVEFGGRVSIGTVLDLNSESAAVEVSQDAKAILQRLHCWGLAEKFIRILHSFASRV</sequence>
<keyword evidence="1" id="KW-0479">Metal-binding</keyword>
<evidence type="ECO:0000256" key="2">
    <source>
        <dbReference type="ARBA" id="ARBA00022833"/>
    </source>
</evidence>
<dbReference type="Pfam" id="PF04082">
    <property type="entry name" value="Fungal_trans"/>
    <property type="match status" value="1"/>
</dbReference>
<dbReference type="PANTHER" id="PTHR47660">
    <property type="entry name" value="TRANSCRIPTION FACTOR WITH C2H2 AND ZN(2)-CYS(6) DNA BINDING DOMAIN (EUROFUNG)-RELATED-RELATED"/>
    <property type="match status" value="1"/>
</dbReference>
<keyword evidence="8" id="KW-1185">Reference proteome</keyword>
<name>A0A9P4W9E0_CURKU</name>
<dbReference type="OrthoDB" id="1405595at2759"/>
<dbReference type="PANTHER" id="PTHR47660:SF2">
    <property type="entry name" value="TRANSCRIPTION FACTOR WITH C2H2 AND ZN(2)-CYS(6) DNA BINDING DOMAIN (EUROFUNG)"/>
    <property type="match status" value="1"/>
</dbReference>
<dbReference type="GO" id="GO:0006351">
    <property type="term" value="P:DNA-templated transcription"/>
    <property type="evidence" value="ECO:0007669"/>
    <property type="project" value="InterPro"/>
</dbReference>
<dbReference type="GO" id="GO:0003677">
    <property type="term" value="F:DNA binding"/>
    <property type="evidence" value="ECO:0007669"/>
    <property type="project" value="InterPro"/>
</dbReference>
<evidence type="ECO:0000256" key="1">
    <source>
        <dbReference type="ARBA" id="ARBA00022723"/>
    </source>
</evidence>
<dbReference type="Proteomes" id="UP000801428">
    <property type="component" value="Unassembled WGS sequence"/>
</dbReference>